<dbReference type="GO" id="GO:0006281">
    <property type="term" value="P:DNA repair"/>
    <property type="evidence" value="ECO:0007669"/>
    <property type="project" value="UniProtKB-KW"/>
</dbReference>
<dbReference type="Proteomes" id="UP000562984">
    <property type="component" value="Unassembled WGS sequence"/>
</dbReference>
<dbReference type="Gene3D" id="1.10.10.10">
    <property type="entry name" value="Winged helix-like DNA-binding domain superfamily/Winged helix DNA-binding domain"/>
    <property type="match status" value="1"/>
</dbReference>
<keyword evidence="3 8" id="KW-0808">Transferase</keyword>
<evidence type="ECO:0000313" key="8">
    <source>
        <dbReference type="EMBL" id="NNG35293.1"/>
    </source>
</evidence>
<evidence type="ECO:0000313" key="9">
    <source>
        <dbReference type="Proteomes" id="UP000562984"/>
    </source>
</evidence>
<dbReference type="CDD" id="cd06445">
    <property type="entry name" value="ATase"/>
    <property type="match status" value="1"/>
</dbReference>
<evidence type="ECO:0000256" key="4">
    <source>
        <dbReference type="ARBA" id="ARBA00022763"/>
    </source>
</evidence>
<organism evidence="8 9">
    <name type="scientific">Nakamurella aerolata</name>
    <dbReference type="NCBI Taxonomy" id="1656892"/>
    <lineage>
        <taxon>Bacteria</taxon>
        <taxon>Bacillati</taxon>
        <taxon>Actinomycetota</taxon>
        <taxon>Actinomycetes</taxon>
        <taxon>Nakamurellales</taxon>
        <taxon>Nakamurellaceae</taxon>
        <taxon>Nakamurella</taxon>
    </lineage>
</organism>
<sequence length="195" mass="20620">MSTTTPETTATLATSTDVGYLTTMRTPIGPFTMIAADGGDRDTPAPVVLASGWTDDPAALLPQVAAALRPAKLQTTDPDHGPLRPIAETVRRFHDGDIGAVDAVAVYQQSAPFRSHAWDVLRTVTPGRPVTYTEYATLTGRASAVRAAAGACAFNAAALFVPCHRVIRSDGSLGGFRWGLDVKRWLLDHEAAHAA</sequence>
<dbReference type="InterPro" id="IPR036388">
    <property type="entry name" value="WH-like_DNA-bd_sf"/>
</dbReference>
<dbReference type="SUPFAM" id="SSF46767">
    <property type="entry name" value="Methylated DNA-protein cysteine methyltransferase, C-terminal domain"/>
    <property type="match status" value="1"/>
</dbReference>
<comment type="catalytic activity">
    <reaction evidence="6">
        <text>a 6-O-methyl-2'-deoxyguanosine in DNA + L-cysteinyl-[protein] = S-methyl-L-cysteinyl-[protein] + a 2'-deoxyguanosine in DNA</text>
        <dbReference type="Rhea" id="RHEA:24000"/>
        <dbReference type="Rhea" id="RHEA-COMP:10131"/>
        <dbReference type="Rhea" id="RHEA-COMP:10132"/>
        <dbReference type="Rhea" id="RHEA-COMP:11367"/>
        <dbReference type="Rhea" id="RHEA-COMP:11368"/>
        <dbReference type="ChEBI" id="CHEBI:29950"/>
        <dbReference type="ChEBI" id="CHEBI:82612"/>
        <dbReference type="ChEBI" id="CHEBI:85445"/>
        <dbReference type="ChEBI" id="CHEBI:85448"/>
        <dbReference type="EC" id="2.1.1.63"/>
    </reaction>
</comment>
<evidence type="ECO:0000259" key="7">
    <source>
        <dbReference type="Pfam" id="PF01035"/>
    </source>
</evidence>
<reference evidence="8 9" key="1">
    <citation type="submission" date="2020-05" db="EMBL/GenBank/DDBJ databases">
        <title>Nakamurella sp. DB0629 isolated from air conditioner.</title>
        <authorList>
            <person name="Kim D.H."/>
            <person name="Kim D.-U."/>
        </authorList>
    </citation>
    <scope>NUCLEOTIDE SEQUENCE [LARGE SCALE GENOMIC DNA]</scope>
    <source>
        <strain evidence="8 9">DB0629</strain>
    </source>
</reference>
<dbReference type="GO" id="GO:0003908">
    <property type="term" value="F:methylated-DNA-[protein]-cysteine S-methyltransferase activity"/>
    <property type="evidence" value="ECO:0007669"/>
    <property type="project" value="UniProtKB-EC"/>
</dbReference>
<dbReference type="AlphaFoldDB" id="A0A849A742"/>
<comment type="catalytic activity">
    <reaction evidence="1">
        <text>a 4-O-methyl-thymidine in DNA + L-cysteinyl-[protein] = a thymidine in DNA + S-methyl-L-cysteinyl-[protein]</text>
        <dbReference type="Rhea" id="RHEA:53428"/>
        <dbReference type="Rhea" id="RHEA-COMP:10131"/>
        <dbReference type="Rhea" id="RHEA-COMP:10132"/>
        <dbReference type="Rhea" id="RHEA-COMP:13555"/>
        <dbReference type="Rhea" id="RHEA-COMP:13556"/>
        <dbReference type="ChEBI" id="CHEBI:29950"/>
        <dbReference type="ChEBI" id="CHEBI:82612"/>
        <dbReference type="ChEBI" id="CHEBI:137386"/>
        <dbReference type="ChEBI" id="CHEBI:137387"/>
        <dbReference type="EC" id="2.1.1.63"/>
    </reaction>
</comment>
<dbReference type="PROSITE" id="PS00374">
    <property type="entry name" value="MGMT"/>
    <property type="match status" value="1"/>
</dbReference>
<keyword evidence="5" id="KW-0234">DNA repair</keyword>
<dbReference type="PANTHER" id="PTHR10815:SF13">
    <property type="entry name" value="METHYLATED-DNA--PROTEIN-CYSTEINE METHYLTRANSFERASE"/>
    <property type="match status" value="1"/>
</dbReference>
<accession>A0A849A742</accession>
<dbReference type="Pfam" id="PF01035">
    <property type="entry name" value="DNA_binding_1"/>
    <property type="match status" value="1"/>
</dbReference>
<proteinExistence type="predicted"/>
<name>A0A849A742_9ACTN</name>
<evidence type="ECO:0000256" key="3">
    <source>
        <dbReference type="ARBA" id="ARBA00022679"/>
    </source>
</evidence>
<protein>
    <submittedName>
        <fullName evidence="8">Methylated-DNA--[protein]-cysteine S-methyltransferase</fullName>
    </submittedName>
</protein>
<comment type="caution">
    <text evidence="8">The sequence shown here is derived from an EMBL/GenBank/DDBJ whole genome shotgun (WGS) entry which is preliminary data.</text>
</comment>
<keyword evidence="9" id="KW-1185">Reference proteome</keyword>
<dbReference type="RefSeq" id="WP_171198904.1">
    <property type="nucleotide sequence ID" value="NZ_JABEND010000002.1"/>
</dbReference>
<keyword evidence="4" id="KW-0227">DNA damage</keyword>
<dbReference type="InterPro" id="IPR014048">
    <property type="entry name" value="MethylDNA_cys_MeTrfase_DNA-bd"/>
</dbReference>
<dbReference type="InterPro" id="IPR001497">
    <property type="entry name" value="MethylDNA_cys_MeTrfase_AS"/>
</dbReference>
<gene>
    <name evidence="8" type="ORF">HKD39_06115</name>
</gene>
<evidence type="ECO:0000256" key="6">
    <source>
        <dbReference type="ARBA" id="ARBA00049348"/>
    </source>
</evidence>
<dbReference type="InterPro" id="IPR036217">
    <property type="entry name" value="MethylDNA_cys_MeTrfase_DNAb"/>
</dbReference>
<evidence type="ECO:0000256" key="1">
    <source>
        <dbReference type="ARBA" id="ARBA00001286"/>
    </source>
</evidence>
<keyword evidence="2 8" id="KW-0489">Methyltransferase</keyword>
<dbReference type="EMBL" id="JABEND010000002">
    <property type="protein sequence ID" value="NNG35293.1"/>
    <property type="molecule type" value="Genomic_DNA"/>
</dbReference>
<evidence type="ECO:0000256" key="2">
    <source>
        <dbReference type="ARBA" id="ARBA00022603"/>
    </source>
</evidence>
<feature type="domain" description="Methylated-DNA-[protein]-cysteine S-methyltransferase DNA binding" evidence="7">
    <location>
        <begin position="112"/>
        <end position="191"/>
    </location>
</feature>
<dbReference type="NCBIfam" id="TIGR00589">
    <property type="entry name" value="ogt"/>
    <property type="match status" value="1"/>
</dbReference>
<dbReference type="PANTHER" id="PTHR10815">
    <property type="entry name" value="METHYLATED-DNA--PROTEIN-CYSTEINE METHYLTRANSFERASE"/>
    <property type="match status" value="1"/>
</dbReference>
<evidence type="ECO:0000256" key="5">
    <source>
        <dbReference type="ARBA" id="ARBA00023204"/>
    </source>
</evidence>
<dbReference type="GO" id="GO:0032259">
    <property type="term" value="P:methylation"/>
    <property type="evidence" value="ECO:0007669"/>
    <property type="project" value="UniProtKB-KW"/>
</dbReference>